<dbReference type="GO" id="GO:0004364">
    <property type="term" value="F:glutathione transferase activity"/>
    <property type="evidence" value="ECO:0007669"/>
    <property type="project" value="TreeGrafter"/>
</dbReference>
<accession>A0A2S6BX39</accession>
<gene>
    <name evidence="6" type="ORF">CBER1_09631</name>
</gene>
<dbReference type="SUPFAM" id="SSF161084">
    <property type="entry name" value="MAPEG domain-like"/>
    <property type="match status" value="1"/>
</dbReference>
<evidence type="ECO:0000313" key="7">
    <source>
        <dbReference type="Proteomes" id="UP000237631"/>
    </source>
</evidence>
<keyword evidence="3 5" id="KW-1133">Transmembrane helix</keyword>
<reference evidence="7" key="1">
    <citation type="journal article" date="2017" name="bioRxiv">
        <title>Conservation of a gene cluster reveals novel cercosporin biosynthetic mechanisms and extends production to the genus Colletotrichum.</title>
        <authorList>
            <person name="de Jonge R."/>
            <person name="Ebert M.K."/>
            <person name="Huitt-Roehl C.R."/>
            <person name="Pal P."/>
            <person name="Suttle J.C."/>
            <person name="Spanner R.E."/>
            <person name="Neubauer J.D."/>
            <person name="Jurick W.M.II."/>
            <person name="Stott K.A."/>
            <person name="Secor G.A."/>
            <person name="Thomma B.P.H.J."/>
            <person name="Van de Peer Y."/>
            <person name="Townsend C.A."/>
            <person name="Bolton M.D."/>
        </authorList>
    </citation>
    <scope>NUCLEOTIDE SEQUENCE [LARGE SCALE GENOMIC DNA]</scope>
    <source>
        <strain evidence="7">CBS538.71</strain>
    </source>
</reference>
<dbReference type="Pfam" id="PF01124">
    <property type="entry name" value="MAPEG"/>
    <property type="match status" value="1"/>
</dbReference>
<organism evidence="6 7">
    <name type="scientific">Cercospora berteroae</name>
    <dbReference type="NCBI Taxonomy" id="357750"/>
    <lineage>
        <taxon>Eukaryota</taxon>
        <taxon>Fungi</taxon>
        <taxon>Dikarya</taxon>
        <taxon>Ascomycota</taxon>
        <taxon>Pezizomycotina</taxon>
        <taxon>Dothideomycetes</taxon>
        <taxon>Dothideomycetidae</taxon>
        <taxon>Mycosphaerellales</taxon>
        <taxon>Mycosphaerellaceae</taxon>
        <taxon>Cercospora</taxon>
    </lineage>
</organism>
<dbReference type="GO" id="GO:0004602">
    <property type="term" value="F:glutathione peroxidase activity"/>
    <property type="evidence" value="ECO:0007669"/>
    <property type="project" value="TreeGrafter"/>
</dbReference>
<evidence type="ECO:0000313" key="6">
    <source>
        <dbReference type="EMBL" id="PPJ52011.1"/>
    </source>
</evidence>
<dbReference type="OrthoDB" id="410651at2759"/>
<dbReference type="InterPro" id="IPR050997">
    <property type="entry name" value="MAPEG"/>
</dbReference>
<evidence type="ECO:0000256" key="5">
    <source>
        <dbReference type="SAM" id="Phobius"/>
    </source>
</evidence>
<keyword evidence="7" id="KW-1185">Reference proteome</keyword>
<keyword evidence="2 5" id="KW-0812">Transmembrane</keyword>
<feature type="transmembrane region" description="Helical" evidence="5">
    <location>
        <begin position="130"/>
        <end position="152"/>
    </location>
</feature>
<dbReference type="InterPro" id="IPR023352">
    <property type="entry name" value="MAPEG-like_dom_sf"/>
</dbReference>
<dbReference type="EMBL" id="PNEN01001726">
    <property type="protein sequence ID" value="PPJ52011.1"/>
    <property type="molecule type" value="Genomic_DNA"/>
</dbReference>
<dbReference type="PANTHER" id="PTHR10250">
    <property type="entry name" value="MICROSOMAL GLUTATHIONE S-TRANSFERASE"/>
    <property type="match status" value="1"/>
</dbReference>
<dbReference type="Gene3D" id="1.20.120.550">
    <property type="entry name" value="Membrane associated eicosanoid/glutathione metabolism-like domain"/>
    <property type="match status" value="1"/>
</dbReference>
<dbReference type="GO" id="GO:0005635">
    <property type="term" value="C:nuclear envelope"/>
    <property type="evidence" value="ECO:0007669"/>
    <property type="project" value="TreeGrafter"/>
</dbReference>
<evidence type="ECO:0000256" key="4">
    <source>
        <dbReference type="ARBA" id="ARBA00023136"/>
    </source>
</evidence>
<proteinExistence type="predicted"/>
<evidence type="ECO:0008006" key="8">
    <source>
        <dbReference type="Google" id="ProtNLM"/>
    </source>
</evidence>
<feature type="transmembrane region" description="Helical" evidence="5">
    <location>
        <begin position="12"/>
        <end position="30"/>
    </location>
</feature>
<evidence type="ECO:0000256" key="2">
    <source>
        <dbReference type="ARBA" id="ARBA00022692"/>
    </source>
</evidence>
<evidence type="ECO:0000256" key="3">
    <source>
        <dbReference type="ARBA" id="ARBA00022989"/>
    </source>
</evidence>
<evidence type="ECO:0000256" key="1">
    <source>
        <dbReference type="ARBA" id="ARBA00004141"/>
    </source>
</evidence>
<name>A0A2S6BX39_9PEZI</name>
<keyword evidence="4 5" id="KW-0472">Membrane</keyword>
<dbReference type="GO" id="GO:0016020">
    <property type="term" value="C:membrane"/>
    <property type="evidence" value="ECO:0007669"/>
    <property type="project" value="UniProtKB-SubCell"/>
</dbReference>
<dbReference type="AlphaFoldDB" id="A0A2S6BX39"/>
<protein>
    <recommendedName>
        <fullName evidence="8">MAPEG family protein</fullName>
    </recommendedName>
</protein>
<dbReference type="PANTHER" id="PTHR10250:SF26">
    <property type="entry name" value="GLUTATHIONE S-TRANSFERASE 3, MITOCHONDRIAL"/>
    <property type="match status" value="1"/>
</dbReference>
<dbReference type="InterPro" id="IPR001129">
    <property type="entry name" value="Membr-assoc_MAPEG"/>
</dbReference>
<comment type="caution">
    <text evidence="6">The sequence shown here is derived from an EMBL/GenBank/DDBJ whole genome shotgun (WGS) entry which is preliminary data.</text>
</comment>
<dbReference type="GO" id="GO:0005783">
    <property type="term" value="C:endoplasmic reticulum"/>
    <property type="evidence" value="ECO:0007669"/>
    <property type="project" value="TreeGrafter"/>
</dbReference>
<sequence length="156" mass="17303">MSSTITVPKEYGYVVATTAFTFFLSFWHGARAGMSRKPAQIKAPKAFADSGDMDKAVDKQHMQAMHMFNCKQRAHYNYLEYQPSTALAMLIAGVEYPMASTYLGIGWIVGRIIYAVGYTDASKEDGKGRIYGYAISQPLAFVIWGLAGWSGYKLTL</sequence>
<dbReference type="Proteomes" id="UP000237631">
    <property type="component" value="Unassembled WGS sequence"/>
</dbReference>
<comment type="subcellular location">
    <subcellularLocation>
        <location evidence="1">Membrane</location>
        <topology evidence="1">Multi-pass membrane protein</topology>
    </subcellularLocation>
</comment>